<protein>
    <submittedName>
        <fullName evidence="1">Uncharacterized protein</fullName>
    </submittedName>
</protein>
<dbReference type="Proteomes" id="UP000184267">
    <property type="component" value="Unassembled WGS sequence"/>
</dbReference>
<sequence>GNSAYRGLEGGTSLYQEVLRRECRTQAVGGVSDVARLLSKHALKEWRHASDGEDYIQVFRGDARVTEKECQTGRSSGVALLELLE</sequence>
<feature type="non-terminal residue" evidence="1">
    <location>
        <position position="1"/>
    </location>
</feature>
<dbReference type="EMBL" id="MNAD01001478">
    <property type="protein sequence ID" value="OJT05223.1"/>
    <property type="molecule type" value="Genomic_DNA"/>
</dbReference>
<keyword evidence="2" id="KW-1185">Reference proteome</keyword>
<evidence type="ECO:0000313" key="1">
    <source>
        <dbReference type="EMBL" id="OJT05223.1"/>
    </source>
</evidence>
<accession>A0A1M2VCF7</accession>
<gene>
    <name evidence="1" type="ORF">TRAPUB_3988</name>
</gene>
<comment type="caution">
    <text evidence="1">The sequence shown here is derived from an EMBL/GenBank/DDBJ whole genome shotgun (WGS) entry which is preliminary data.</text>
</comment>
<name>A0A1M2VCF7_TRAPU</name>
<reference evidence="1 2" key="1">
    <citation type="submission" date="2016-10" db="EMBL/GenBank/DDBJ databases">
        <title>Genome sequence of the basidiomycete white-rot fungus Trametes pubescens.</title>
        <authorList>
            <person name="Makela M.R."/>
            <person name="Granchi Z."/>
            <person name="Peng M."/>
            <person name="De Vries R.P."/>
            <person name="Grigoriev I."/>
            <person name="Riley R."/>
            <person name="Hilden K."/>
        </authorList>
    </citation>
    <scope>NUCLEOTIDE SEQUENCE [LARGE SCALE GENOMIC DNA]</scope>
    <source>
        <strain evidence="1 2">FBCC735</strain>
    </source>
</reference>
<dbReference type="AlphaFoldDB" id="A0A1M2VCF7"/>
<evidence type="ECO:0000313" key="2">
    <source>
        <dbReference type="Proteomes" id="UP000184267"/>
    </source>
</evidence>
<organism evidence="1 2">
    <name type="scientific">Trametes pubescens</name>
    <name type="common">White-rot fungus</name>
    <dbReference type="NCBI Taxonomy" id="154538"/>
    <lineage>
        <taxon>Eukaryota</taxon>
        <taxon>Fungi</taxon>
        <taxon>Dikarya</taxon>
        <taxon>Basidiomycota</taxon>
        <taxon>Agaricomycotina</taxon>
        <taxon>Agaricomycetes</taxon>
        <taxon>Polyporales</taxon>
        <taxon>Polyporaceae</taxon>
        <taxon>Trametes</taxon>
    </lineage>
</organism>
<proteinExistence type="predicted"/>